<dbReference type="RefSeq" id="WP_098478817.1">
    <property type="nucleotide sequence ID" value="NZ_PDJN01000001.1"/>
</dbReference>
<dbReference type="AlphaFoldDB" id="A0A7Z1GQ09"/>
<proteinExistence type="predicted"/>
<dbReference type="InterPro" id="IPR046673">
    <property type="entry name" value="ToxA_N"/>
</dbReference>
<reference evidence="3 4" key="1">
    <citation type="submission" date="2017-09" db="EMBL/GenBank/DDBJ databases">
        <authorList>
            <person name="DeBolt S."/>
            <person name="Huntemann M."/>
            <person name="Clum A."/>
            <person name="Pillay M."/>
            <person name="Palaniappan K."/>
            <person name="Varghese N."/>
            <person name="Mikhailova N."/>
            <person name="Stamatis D."/>
            <person name="Reddy T."/>
            <person name="Daum C."/>
            <person name="Shapiro N."/>
            <person name="Ivanova N."/>
            <person name="Kyrpides N."/>
            <person name="Woyke T."/>
        </authorList>
    </citation>
    <scope>NUCLEOTIDE SEQUENCE [LARGE SCALE GENOMIC DNA]</scope>
    <source>
        <strain evidence="3 4">A2-S9</strain>
    </source>
</reference>
<feature type="domain" description="Dermonecrotic toxin N-terminal" evidence="2">
    <location>
        <begin position="23"/>
        <end position="283"/>
    </location>
</feature>
<dbReference type="Proteomes" id="UP000221580">
    <property type="component" value="Unassembled WGS sequence"/>
</dbReference>
<dbReference type="CDD" id="cd14729">
    <property type="entry name" value="RtxA-like"/>
    <property type="match status" value="1"/>
</dbReference>
<evidence type="ECO:0000313" key="3">
    <source>
        <dbReference type="EMBL" id="PFG69749.1"/>
    </source>
</evidence>
<dbReference type="SUPFAM" id="SSF159501">
    <property type="entry name" value="EreA/ChaN-like"/>
    <property type="match status" value="1"/>
</dbReference>
<evidence type="ECO:0000259" key="2">
    <source>
        <dbReference type="Pfam" id="PF20178"/>
    </source>
</evidence>
<organism evidence="3 4">
    <name type="scientific">Pseudomonas poae</name>
    <dbReference type="NCBI Taxonomy" id="200451"/>
    <lineage>
        <taxon>Bacteria</taxon>
        <taxon>Pseudomonadati</taxon>
        <taxon>Pseudomonadota</taxon>
        <taxon>Gammaproteobacteria</taxon>
        <taxon>Pseudomonadales</taxon>
        <taxon>Pseudomonadaceae</taxon>
        <taxon>Pseudomonas</taxon>
    </lineage>
</organism>
<sequence length="1019" mass="112994">MPLADTSPAAQQQLRALAPIVLDACPNMQRMAIEAAREILAKHDLAPLDPDHVYWHRFNGGVGDPATFTGWSHNEKPQASMTLTQLVIHRFEVHDQDNADLLDGDGGFYREGAEARLFDQHNEVRLSASAVLKDFWAINFSDRYTTRMDAFWRAHFDDFRTLAKVNCLAEALQARQAGHLSKSQLQTVIRALASNLCWPPTLSNLQAKATSADGLRVAALDIGGHIATDILRIVDGDGRQILYVPGESQAFHCFETAADLHFWLLNQTSHPDNRARFMAHFPLSTQVQQDDTDTVTWKQMLLTPVLIYRTAQALAGTLPPDWVDKGLSHQLDQLFVDWGTWDHRLINQADQTIEDDAFTWLAQSSQTRMRNDADFSLRSNGDLRKKLWIGYLNAFGKTFGPMAVVGWPVALVVVGASAANLGLNIDQAINGKTPAERHAGELGAIFSAIDTLFNLALLKADGVMPDIAEAADTLAVEPIELTPPTAPASAPPVPEPAVPATYQANLILEGEHLDTAPGKFQQVYSLRTSDGMPQQAILMNDQAYYVRYEADPNGRGHWAIVDPNTPHGFSGALPVRLNELNEWEPVPHSNGLKGGGGNSSKSAQGPAPSQVPPPPQAMTTPPHSLRRVTSPFDTPPSTRPEVKRWAMGLTETHVHRRFGRIDRFTYYFGETQRKLLQSAQDFYKELSWTRLPPRPDIPAFEPTTAFDEVLERLPEDLPGYVIGETLDRISSTRLVINNLPLFARKGVKTLYMRRLLNDFAQDDLNHYFQTGEMPEDLESYLGKLGTDPSGQFNELELVKTARANGIRVQAIDCAAHYKYPTPIADLSEQVMSNYLAHILIQADIALNGGGKWLVLTGARNINTFNGFAGLSELEGGIGLRIEEVFPGQGNEVRIDPGIAIDRDSAPRHESIGDSFDTLNADLRVQVEAPPVHRTLEQQQRLLFRKGMYLIDENQGNYTLRHHSRDRGIVATPINRLADGSFYIDRPAWAGVHDIRFPTLEQLSSALTNMGMSLQSRLPA</sequence>
<name>A0A7Z1GQ09_9PSED</name>
<accession>A0A7Z1GQ09</accession>
<evidence type="ECO:0000313" key="4">
    <source>
        <dbReference type="Proteomes" id="UP000221580"/>
    </source>
</evidence>
<dbReference type="Pfam" id="PF20178">
    <property type="entry name" value="ToxA_N"/>
    <property type="match status" value="1"/>
</dbReference>
<evidence type="ECO:0000256" key="1">
    <source>
        <dbReference type="SAM" id="MobiDB-lite"/>
    </source>
</evidence>
<reference evidence="3 4" key="2">
    <citation type="submission" date="2017-10" db="EMBL/GenBank/DDBJ databases">
        <title>Bacterial endophytes that colonize and modify switchgrass growth.</title>
        <authorList>
            <person name="Debolt S."/>
        </authorList>
    </citation>
    <scope>NUCLEOTIDE SEQUENCE [LARGE SCALE GENOMIC DNA]</scope>
    <source>
        <strain evidence="3 4">A2-S9</strain>
    </source>
</reference>
<gene>
    <name evidence="3" type="ORF">DM05_0041</name>
</gene>
<dbReference type="Gene3D" id="3.40.50.11550">
    <property type="match status" value="1"/>
</dbReference>
<feature type="region of interest" description="Disordered" evidence="1">
    <location>
        <begin position="584"/>
        <end position="643"/>
    </location>
</feature>
<protein>
    <recommendedName>
        <fullName evidence="2">Dermonecrotic toxin N-terminal domain-containing protein</fullName>
    </recommendedName>
</protein>
<dbReference type="EMBL" id="PDJN01000001">
    <property type="protein sequence ID" value="PFG69749.1"/>
    <property type="molecule type" value="Genomic_DNA"/>
</dbReference>
<comment type="caution">
    <text evidence="3">The sequence shown here is derived from an EMBL/GenBank/DDBJ whole genome shotgun (WGS) entry which is preliminary data.</text>
</comment>
<feature type="compositionally biased region" description="Low complexity" evidence="1">
    <location>
        <begin position="599"/>
        <end position="608"/>
    </location>
</feature>